<dbReference type="CDD" id="cd00190">
    <property type="entry name" value="Tryp_SPc"/>
    <property type="match status" value="1"/>
</dbReference>
<evidence type="ECO:0000313" key="9">
    <source>
        <dbReference type="Proteomes" id="UP000678499"/>
    </source>
</evidence>
<dbReference type="PROSITE" id="PS00134">
    <property type="entry name" value="TRYPSIN_HIS"/>
    <property type="match status" value="1"/>
</dbReference>
<dbReference type="InterPro" id="IPR043504">
    <property type="entry name" value="Peptidase_S1_PA_chymotrypsin"/>
</dbReference>
<feature type="signal peptide" evidence="6">
    <location>
        <begin position="1"/>
        <end position="20"/>
    </location>
</feature>
<dbReference type="SMART" id="SM00020">
    <property type="entry name" value="Tryp_SPc"/>
    <property type="match status" value="1"/>
</dbReference>
<reference evidence="8" key="1">
    <citation type="submission" date="2020-11" db="EMBL/GenBank/DDBJ databases">
        <authorList>
            <person name="Tran Van P."/>
        </authorList>
    </citation>
    <scope>NUCLEOTIDE SEQUENCE</scope>
</reference>
<dbReference type="GO" id="GO:0004252">
    <property type="term" value="F:serine-type endopeptidase activity"/>
    <property type="evidence" value="ECO:0007669"/>
    <property type="project" value="InterPro"/>
</dbReference>
<evidence type="ECO:0000256" key="6">
    <source>
        <dbReference type="SAM" id="SignalP"/>
    </source>
</evidence>
<dbReference type="AlphaFoldDB" id="A0A7R9BMY7"/>
<protein>
    <recommendedName>
        <fullName evidence="7">Peptidase S1 domain-containing protein</fullName>
    </recommendedName>
</protein>
<proteinExistence type="predicted"/>
<evidence type="ECO:0000256" key="2">
    <source>
        <dbReference type="ARBA" id="ARBA00022801"/>
    </source>
</evidence>
<sequence>MISVTVCGLVLFAVICSTQAYINMAEDTECGLGTSRDSKIVGGSEAGRGEFPFMVSLRHHVKDRHYCGGAIISKTHIITAAHCLERGLDKFVEVAMREHNVLSPEKGLDSYRLRPTKVFVHSNFDAIRLNNDLALIKVREGLIQWDNFTSPVCLADPSGVDETVGTVATVVGWGRLSEGGKKADVLQKVEVPILENSVCRSKVKKWFDIHSGQVCAGYDLGAKDACQGDSGGPMVVRKNGRLILIGIVSAGIGCAKPNLPGVYTRVSHYMDWIKQQVNS</sequence>
<dbReference type="InterPro" id="IPR033116">
    <property type="entry name" value="TRYPSIN_SER"/>
</dbReference>
<dbReference type="InterPro" id="IPR018114">
    <property type="entry name" value="TRYPSIN_HIS"/>
</dbReference>
<dbReference type="PROSITE" id="PS00135">
    <property type="entry name" value="TRYPSIN_SER"/>
    <property type="match status" value="1"/>
</dbReference>
<organism evidence="8">
    <name type="scientific">Notodromas monacha</name>
    <dbReference type="NCBI Taxonomy" id="399045"/>
    <lineage>
        <taxon>Eukaryota</taxon>
        <taxon>Metazoa</taxon>
        <taxon>Ecdysozoa</taxon>
        <taxon>Arthropoda</taxon>
        <taxon>Crustacea</taxon>
        <taxon>Oligostraca</taxon>
        <taxon>Ostracoda</taxon>
        <taxon>Podocopa</taxon>
        <taxon>Podocopida</taxon>
        <taxon>Cypridocopina</taxon>
        <taxon>Cypridoidea</taxon>
        <taxon>Cyprididae</taxon>
        <taxon>Notodromas</taxon>
    </lineage>
</organism>
<dbReference type="Proteomes" id="UP000678499">
    <property type="component" value="Unassembled WGS sequence"/>
</dbReference>
<dbReference type="InterPro" id="IPR009003">
    <property type="entry name" value="Peptidase_S1_PA"/>
</dbReference>
<dbReference type="FunFam" id="2.40.10.10:FF:000006">
    <property type="entry name" value="Serine proteinase stubble"/>
    <property type="match status" value="1"/>
</dbReference>
<dbReference type="GO" id="GO:0006508">
    <property type="term" value="P:proteolysis"/>
    <property type="evidence" value="ECO:0007669"/>
    <property type="project" value="UniProtKB-KW"/>
</dbReference>
<keyword evidence="2 5" id="KW-0378">Hydrolase</keyword>
<gene>
    <name evidence="8" type="ORF">NMOB1V02_LOCUS5716</name>
</gene>
<feature type="domain" description="Peptidase S1" evidence="7">
    <location>
        <begin position="40"/>
        <end position="278"/>
    </location>
</feature>
<evidence type="ECO:0000256" key="1">
    <source>
        <dbReference type="ARBA" id="ARBA00022670"/>
    </source>
</evidence>
<keyword evidence="6" id="KW-0732">Signal</keyword>
<dbReference type="OrthoDB" id="6364259at2759"/>
<dbReference type="EMBL" id="CAJPEX010001083">
    <property type="protein sequence ID" value="CAG0918153.1"/>
    <property type="molecule type" value="Genomic_DNA"/>
</dbReference>
<feature type="chain" id="PRO_5036210117" description="Peptidase S1 domain-containing protein" evidence="6">
    <location>
        <begin position="21"/>
        <end position="279"/>
    </location>
</feature>
<dbReference type="Gene3D" id="2.40.10.10">
    <property type="entry name" value="Trypsin-like serine proteases"/>
    <property type="match status" value="1"/>
</dbReference>
<dbReference type="PANTHER" id="PTHR24252">
    <property type="entry name" value="ACROSIN-RELATED"/>
    <property type="match status" value="1"/>
</dbReference>
<dbReference type="Pfam" id="PF00089">
    <property type="entry name" value="Trypsin"/>
    <property type="match status" value="1"/>
</dbReference>
<keyword evidence="9" id="KW-1185">Reference proteome</keyword>
<dbReference type="InterPro" id="IPR001314">
    <property type="entry name" value="Peptidase_S1A"/>
</dbReference>
<dbReference type="PANTHER" id="PTHR24252:SF7">
    <property type="entry name" value="HYALIN"/>
    <property type="match status" value="1"/>
</dbReference>
<name>A0A7R9BMY7_9CRUS</name>
<evidence type="ECO:0000256" key="5">
    <source>
        <dbReference type="RuleBase" id="RU363034"/>
    </source>
</evidence>
<keyword evidence="1 5" id="KW-0645">Protease</keyword>
<accession>A0A7R9BMY7</accession>
<dbReference type="PRINTS" id="PR00722">
    <property type="entry name" value="CHYMOTRYPSIN"/>
</dbReference>
<keyword evidence="4" id="KW-1015">Disulfide bond</keyword>
<evidence type="ECO:0000313" key="8">
    <source>
        <dbReference type="EMBL" id="CAD7278001.1"/>
    </source>
</evidence>
<evidence type="ECO:0000256" key="3">
    <source>
        <dbReference type="ARBA" id="ARBA00022825"/>
    </source>
</evidence>
<evidence type="ECO:0000259" key="7">
    <source>
        <dbReference type="PROSITE" id="PS50240"/>
    </source>
</evidence>
<evidence type="ECO:0000256" key="4">
    <source>
        <dbReference type="ARBA" id="ARBA00023157"/>
    </source>
</evidence>
<keyword evidence="3 5" id="KW-0720">Serine protease</keyword>
<dbReference type="SUPFAM" id="SSF50494">
    <property type="entry name" value="Trypsin-like serine proteases"/>
    <property type="match status" value="1"/>
</dbReference>
<dbReference type="EMBL" id="OA883120">
    <property type="protein sequence ID" value="CAD7278001.1"/>
    <property type="molecule type" value="Genomic_DNA"/>
</dbReference>
<dbReference type="InterPro" id="IPR001254">
    <property type="entry name" value="Trypsin_dom"/>
</dbReference>
<dbReference type="PROSITE" id="PS50240">
    <property type="entry name" value="TRYPSIN_DOM"/>
    <property type="match status" value="1"/>
</dbReference>